<keyword evidence="3" id="KW-1003">Cell membrane</keyword>
<dbReference type="EMBL" id="LRQE01000039">
    <property type="protein sequence ID" value="KXA28904.1"/>
    <property type="molecule type" value="Genomic_DNA"/>
</dbReference>
<dbReference type="AlphaFoldDB" id="A0A133PK43"/>
<dbReference type="Pfam" id="PF00528">
    <property type="entry name" value="BPD_transp_1"/>
    <property type="match status" value="1"/>
</dbReference>
<organism evidence="9">
    <name type="scientific">Peptoniphilus harei</name>
    <dbReference type="NCBI Taxonomy" id="54005"/>
    <lineage>
        <taxon>Bacteria</taxon>
        <taxon>Bacillati</taxon>
        <taxon>Bacillota</taxon>
        <taxon>Tissierellia</taxon>
        <taxon>Tissierellales</taxon>
        <taxon>Peptoniphilaceae</taxon>
        <taxon>Peptoniphilus</taxon>
    </lineage>
</organism>
<evidence type="ECO:0000259" key="8">
    <source>
        <dbReference type="PROSITE" id="PS50928"/>
    </source>
</evidence>
<evidence type="ECO:0000313" key="10">
    <source>
        <dbReference type="Proteomes" id="UP000070174"/>
    </source>
</evidence>
<dbReference type="PANTHER" id="PTHR43386">
    <property type="entry name" value="OLIGOPEPTIDE TRANSPORT SYSTEM PERMEASE PROTEIN APPC"/>
    <property type="match status" value="1"/>
</dbReference>
<evidence type="ECO:0000313" key="9">
    <source>
        <dbReference type="EMBL" id="KXA28904.1"/>
    </source>
</evidence>
<comment type="caution">
    <text evidence="9">The sequence shown here is derived from an EMBL/GenBank/DDBJ whole genome shotgun (WGS) entry which is preliminary data.</text>
</comment>
<dbReference type="GO" id="GO:0005886">
    <property type="term" value="C:plasma membrane"/>
    <property type="evidence" value="ECO:0007669"/>
    <property type="project" value="UniProtKB-SubCell"/>
</dbReference>
<keyword evidence="6 7" id="KW-0472">Membrane</keyword>
<dbReference type="InterPro" id="IPR035906">
    <property type="entry name" value="MetI-like_sf"/>
</dbReference>
<comment type="subcellular location">
    <subcellularLocation>
        <location evidence="1 7">Cell membrane</location>
        <topology evidence="1 7">Multi-pass membrane protein</topology>
    </subcellularLocation>
</comment>
<dbReference type="Proteomes" id="UP000070174">
    <property type="component" value="Unassembled WGS sequence"/>
</dbReference>
<dbReference type="CDD" id="cd06261">
    <property type="entry name" value="TM_PBP2"/>
    <property type="match status" value="1"/>
</dbReference>
<dbReference type="InterPro" id="IPR050366">
    <property type="entry name" value="BP-dependent_transpt_permease"/>
</dbReference>
<sequence length="280" mass="30735">MIKRFKTFFKYYSRNKIAVFALGILILIILAAIFADFIAPYDYTEQFPKDNFLRPSSEHLMGTDNFGRDIFSRVLKGGQISLRIGFSSVIISTFIGVIIGAFAGYYEGVFDAIIMRVMDTILSIPQLVLAIALAAALGGGMRNLILAVSLSSIPSYARIVRSQVMAVKNLEYIESARLAGVKTFKLIFAEILPNCFAPIIVQATIGVGTAILSAASLSFIGMGIMPPEAEWGQMLSEGRAYIRNYPHITLFPGMAIALTILVLNIVGDALRDAFDPKFRR</sequence>
<dbReference type="Pfam" id="PF12911">
    <property type="entry name" value="OppC_N"/>
    <property type="match status" value="1"/>
</dbReference>
<feature type="transmembrane region" description="Helical" evidence="7">
    <location>
        <begin position="245"/>
        <end position="270"/>
    </location>
</feature>
<dbReference type="GO" id="GO:0055085">
    <property type="term" value="P:transmembrane transport"/>
    <property type="evidence" value="ECO:0007669"/>
    <property type="project" value="InterPro"/>
</dbReference>
<accession>A0A133PK43</accession>
<gene>
    <name evidence="9" type="ORF">HMPREF3229_01536</name>
</gene>
<protein>
    <submittedName>
        <fullName evidence="9">Putative oligopeptide ABC transporter, permease protein AppC</fullName>
    </submittedName>
</protein>
<evidence type="ECO:0000256" key="7">
    <source>
        <dbReference type="RuleBase" id="RU363032"/>
    </source>
</evidence>
<dbReference type="InterPro" id="IPR025966">
    <property type="entry name" value="OppC_N"/>
</dbReference>
<dbReference type="InterPro" id="IPR000515">
    <property type="entry name" value="MetI-like"/>
</dbReference>
<keyword evidence="4 7" id="KW-0812">Transmembrane</keyword>
<reference evidence="9 10" key="1">
    <citation type="submission" date="2016-01" db="EMBL/GenBank/DDBJ databases">
        <authorList>
            <person name="Oliw E.H."/>
        </authorList>
    </citation>
    <scope>NUCLEOTIDE SEQUENCE [LARGE SCALE GENOMIC DNA]</scope>
    <source>
        <strain evidence="9 10">CMW7756A</strain>
    </source>
</reference>
<dbReference type="RefSeq" id="WP_060800531.1">
    <property type="nucleotide sequence ID" value="NZ_JADNMH010000007.1"/>
</dbReference>
<evidence type="ECO:0000256" key="6">
    <source>
        <dbReference type="ARBA" id="ARBA00023136"/>
    </source>
</evidence>
<evidence type="ECO:0000256" key="3">
    <source>
        <dbReference type="ARBA" id="ARBA00022475"/>
    </source>
</evidence>
<dbReference type="SUPFAM" id="SSF161098">
    <property type="entry name" value="MetI-like"/>
    <property type="match status" value="1"/>
</dbReference>
<feature type="domain" description="ABC transmembrane type-1" evidence="8">
    <location>
        <begin position="78"/>
        <end position="267"/>
    </location>
</feature>
<dbReference type="PROSITE" id="PS50928">
    <property type="entry name" value="ABC_TM1"/>
    <property type="match status" value="1"/>
</dbReference>
<feature type="transmembrane region" description="Helical" evidence="7">
    <location>
        <begin position="84"/>
        <end position="105"/>
    </location>
</feature>
<dbReference type="PATRIC" id="fig|54005.3.peg.1499"/>
<dbReference type="Gene3D" id="1.10.3720.10">
    <property type="entry name" value="MetI-like"/>
    <property type="match status" value="1"/>
</dbReference>
<comment type="similarity">
    <text evidence="7">Belongs to the binding-protein-dependent transport system permease family.</text>
</comment>
<evidence type="ECO:0000256" key="1">
    <source>
        <dbReference type="ARBA" id="ARBA00004651"/>
    </source>
</evidence>
<keyword evidence="2 7" id="KW-0813">Transport</keyword>
<evidence type="ECO:0000256" key="5">
    <source>
        <dbReference type="ARBA" id="ARBA00022989"/>
    </source>
</evidence>
<evidence type="ECO:0000256" key="4">
    <source>
        <dbReference type="ARBA" id="ARBA00022692"/>
    </source>
</evidence>
<keyword evidence="5 7" id="KW-1133">Transmembrane helix</keyword>
<dbReference type="PANTHER" id="PTHR43386:SF1">
    <property type="entry name" value="D,D-DIPEPTIDE TRANSPORT SYSTEM PERMEASE PROTEIN DDPC-RELATED"/>
    <property type="match status" value="1"/>
</dbReference>
<feature type="transmembrane region" description="Helical" evidence="7">
    <location>
        <begin position="195"/>
        <end position="225"/>
    </location>
</feature>
<name>A0A133PK43_9FIRM</name>
<proteinExistence type="inferred from homology"/>
<evidence type="ECO:0000256" key="2">
    <source>
        <dbReference type="ARBA" id="ARBA00022448"/>
    </source>
</evidence>